<keyword evidence="1" id="KW-0694">RNA-binding</keyword>
<feature type="region of interest" description="Disordered" evidence="2">
    <location>
        <begin position="357"/>
        <end position="487"/>
    </location>
</feature>
<dbReference type="GeneID" id="27904369"/>
<feature type="region of interest" description="Disordered" evidence="2">
    <location>
        <begin position="515"/>
        <end position="561"/>
    </location>
</feature>
<reference evidence="5 6" key="1">
    <citation type="journal article" date="2012" name="PLoS Pathog.">
        <title>Diverse lifestyles and strategies of plant pathogenesis encoded in the genomes of eighteen Dothideomycetes fungi.</title>
        <authorList>
            <person name="Ohm R.A."/>
            <person name="Feau N."/>
            <person name="Henrissat B."/>
            <person name="Schoch C.L."/>
            <person name="Horwitz B.A."/>
            <person name="Barry K.W."/>
            <person name="Condon B.J."/>
            <person name="Copeland A.C."/>
            <person name="Dhillon B."/>
            <person name="Glaser F."/>
            <person name="Hesse C.N."/>
            <person name="Kosti I."/>
            <person name="LaButti K."/>
            <person name="Lindquist E.A."/>
            <person name="Lucas S."/>
            <person name="Salamov A.A."/>
            <person name="Bradshaw R.E."/>
            <person name="Ciuffetti L."/>
            <person name="Hamelin R.C."/>
            <person name="Kema G.H.J."/>
            <person name="Lawrence C."/>
            <person name="Scott J.A."/>
            <person name="Spatafora J.W."/>
            <person name="Turgeon B.G."/>
            <person name="de Wit P.J.G.M."/>
            <person name="Zhong S."/>
            <person name="Goodwin S.B."/>
            <person name="Grigoriev I.V."/>
        </authorList>
    </citation>
    <scope>NUCLEOTIDE SEQUENCE [LARGE SCALE GENOMIC DNA]</scope>
    <source>
        <strain evidence="5 6">SO2202</strain>
    </source>
</reference>
<feature type="region of interest" description="Disordered" evidence="2">
    <location>
        <begin position="34"/>
        <end position="145"/>
    </location>
</feature>
<dbReference type="Pfam" id="PF01585">
    <property type="entry name" value="G-patch"/>
    <property type="match status" value="1"/>
</dbReference>
<dbReference type="Proteomes" id="UP000016931">
    <property type="component" value="Unassembled WGS sequence"/>
</dbReference>
<feature type="compositionally biased region" description="Polar residues" evidence="2">
    <location>
        <begin position="360"/>
        <end position="376"/>
    </location>
</feature>
<feature type="domain" description="G-patch" evidence="4">
    <location>
        <begin position="484"/>
        <end position="535"/>
    </location>
</feature>
<evidence type="ECO:0008006" key="7">
    <source>
        <dbReference type="Google" id="ProtNLM"/>
    </source>
</evidence>
<gene>
    <name evidence="5" type="ORF">SEPMUDRAFT_152084</name>
</gene>
<sequence>MSAPPPSKGRLTLYEDLLSEDILAQMQARDAAKQAAANAKKAKDASLMFKPSNIGGNKKPQAKTTRKPGFSAMHKFSSSTSNAPAGPSEPSSDAPNAQSQPIPKQQRSYDDWIGNDDEMDFIYDQRNQKREVAKSKKRSKKNKMEEKIITYEDIYDPTTPVPLSGLNRSEVKYDSFAAMQLDIQKARNTELSKKGLGMDPPPGEDPSTQRPITGNKYKSRNVGIAPPASLTSHHAPAADSLSPSRALDNVSDSAGPQASYAPPPPAADIDMNETADQAYARRMAMSGQKSEPTSMRTAHDIPPPRPAPPTFVPASVVPSNLTPASVTPVAATSGLSAADAEKKAKVAAQIAALKARIGQQRASLLSSSPAQPTSTLVPSPAAAPSPSPPPAHSMPVPVPRRALLEDFPPAMSSGPTFNPNHPRHAALVKKYGSSAPPPVSGTTTISAAPVCNPEYLARQQKDTTQPGPQEQQAPAEQRTARPGQESFAERHMKKLGWEKGQGLGASGEGITTALKMQAQKRKRKPDAQGGGYVAPANMGKIVGGKKAKPNPGEGVTSGGELDGMSEVVKLSGMLENLDVEHEIAENNLLQEIGDDMGQEYGQVERLYIWQKKDGGNGEVFVKFTSPLSAVRCMKGMGGTLFAGNEVKAEYWDAALFEEGKYSLP</sequence>
<dbReference type="eggNOG" id="KOG1996">
    <property type="taxonomic scope" value="Eukaryota"/>
</dbReference>
<evidence type="ECO:0000259" key="3">
    <source>
        <dbReference type="PROSITE" id="PS50102"/>
    </source>
</evidence>
<dbReference type="Gene3D" id="3.30.70.330">
    <property type="match status" value="1"/>
</dbReference>
<evidence type="ECO:0000256" key="1">
    <source>
        <dbReference type="PROSITE-ProRule" id="PRU00176"/>
    </source>
</evidence>
<proteinExistence type="predicted"/>
<dbReference type="HOGENOM" id="CLU_025002_1_1_1"/>
<dbReference type="PROSITE" id="PS50102">
    <property type="entry name" value="RRM"/>
    <property type="match status" value="1"/>
</dbReference>
<feature type="compositionally biased region" description="Low complexity" evidence="2">
    <location>
        <begin position="463"/>
        <end position="482"/>
    </location>
</feature>
<dbReference type="SMART" id="SM00443">
    <property type="entry name" value="G_patch"/>
    <property type="match status" value="1"/>
</dbReference>
<keyword evidence="6" id="KW-1185">Reference proteome</keyword>
<evidence type="ECO:0000259" key="4">
    <source>
        <dbReference type="PROSITE" id="PS50174"/>
    </source>
</evidence>
<dbReference type="InterPro" id="IPR040052">
    <property type="entry name" value="RBM17"/>
</dbReference>
<dbReference type="GO" id="GO:0071011">
    <property type="term" value="C:precatalytic spliceosome"/>
    <property type="evidence" value="ECO:0007669"/>
    <property type="project" value="TreeGrafter"/>
</dbReference>
<dbReference type="InterPro" id="IPR035979">
    <property type="entry name" value="RBD_domain_sf"/>
</dbReference>
<dbReference type="SUPFAM" id="SSF54928">
    <property type="entry name" value="RNA-binding domain, RBD"/>
    <property type="match status" value="1"/>
</dbReference>
<accession>M3BQL6</accession>
<name>M3BQL6_SPHMS</name>
<feature type="compositionally biased region" description="Pro residues" evidence="2">
    <location>
        <begin position="301"/>
        <end position="311"/>
    </location>
</feature>
<evidence type="ECO:0000313" key="5">
    <source>
        <dbReference type="EMBL" id="EMF08408.1"/>
    </source>
</evidence>
<feature type="compositionally biased region" description="Pro residues" evidence="2">
    <location>
        <begin position="381"/>
        <end position="398"/>
    </location>
</feature>
<feature type="domain" description="RRM" evidence="3">
    <location>
        <begin position="570"/>
        <end position="653"/>
    </location>
</feature>
<dbReference type="EMBL" id="KB456271">
    <property type="protein sequence ID" value="EMF08408.1"/>
    <property type="molecule type" value="Genomic_DNA"/>
</dbReference>
<feature type="compositionally biased region" description="Polar residues" evidence="2">
    <location>
        <begin position="76"/>
        <end position="106"/>
    </location>
</feature>
<dbReference type="GO" id="GO:0045292">
    <property type="term" value="P:mRNA cis splicing, via spliceosome"/>
    <property type="evidence" value="ECO:0007669"/>
    <property type="project" value="InterPro"/>
</dbReference>
<dbReference type="OrthoDB" id="5411533at2759"/>
<evidence type="ECO:0000256" key="2">
    <source>
        <dbReference type="SAM" id="MobiDB-lite"/>
    </source>
</evidence>
<feature type="region of interest" description="Disordered" evidence="2">
    <location>
        <begin position="187"/>
        <end position="314"/>
    </location>
</feature>
<dbReference type="RefSeq" id="XP_016756529.1">
    <property type="nucleotide sequence ID" value="XM_016907232.1"/>
</dbReference>
<dbReference type="STRING" id="692275.M3BQL6"/>
<dbReference type="PROSITE" id="PS50174">
    <property type="entry name" value="G_PATCH"/>
    <property type="match status" value="1"/>
</dbReference>
<dbReference type="AlphaFoldDB" id="M3BQL6"/>
<dbReference type="OMA" id="MNETADQ"/>
<evidence type="ECO:0000313" key="6">
    <source>
        <dbReference type="Proteomes" id="UP000016931"/>
    </source>
</evidence>
<dbReference type="InterPro" id="IPR012677">
    <property type="entry name" value="Nucleotide-bd_a/b_plait_sf"/>
</dbReference>
<dbReference type="PANTHER" id="PTHR13288">
    <property type="entry name" value="SPLICING FACTOR 45 SPF45"/>
    <property type="match status" value="1"/>
</dbReference>
<dbReference type="InterPro" id="IPR000504">
    <property type="entry name" value="RRM_dom"/>
</dbReference>
<dbReference type="PANTHER" id="PTHR13288:SF8">
    <property type="entry name" value="SPLICING FACTOR 45"/>
    <property type="match status" value="1"/>
</dbReference>
<feature type="compositionally biased region" description="Polar residues" evidence="2">
    <location>
        <begin position="287"/>
        <end position="296"/>
    </location>
</feature>
<protein>
    <recommendedName>
        <fullName evidence="7">G-patch domain-containing protein</fullName>
    </recommendedName>
</protein>
<dbReference type="GO" id="GO:0003723">
    <property type="term" value="F:RNA binding"/>
    <property type="evidence" value="ECO:0007669"/>
    <property type="project" value="UniProtKB-UniRule"/>
</dbReference>
<dbReference type="InterPro" id="IPR000467">
    <property type="entry name" value="G_patch_dom"/>
</dbReference>
<organism evidence="5 6">
    <name type="scientific">Sphaerulina musiva (strain SO2202)</name>
    <name type="common">Poplar stem canker fungus</name>
    <name type="synonym">Septoria musiva</name>
    <dbReference type="NCBI Taxonomy" id="692275"/>
    <lineage>
        <taxon>Eukaryota</taxon>
        <taxon>Fungi</taxon>
        <taxon>Dikarya</taxon>
        <taxon>Ascomycota</taxon>
        <taxon>Pezizomycotina</taxon>
        <taxon>Dothideomycetes</taxon>
        <taxon>Dothideomycetidae</taxon>
        <taxon>Mycosphaerellales</taxon>
        <taxon>Mycosphaerellaceae</taxon>
        <taxon>Sphaerulina</taxon>
    </lineage>
</organism>